<feature type="domain" description="N-acetyltransferase" evidence="1">
    <location>
        <begin position="4"/>
        <end position="152"/>
    </location>
</feature>
<dbReference type="Pfam" id="PF00583">
    <property type="entry name" value="Acetyltransf_1"/>
    <property type="match status" value="1"/>
</dbReference>
<dbReference type="GO" id="GO:1905502">
    <property type="term" value="F:acetyl-CoA binding"/>
    <property type="evidence" value="ECO:0007669"/>
    <property type="project" value="TreeGrafter"/>
</dbReference>
<dbReference type="GO" id="GO:0008080">
    <property type="term" value="F:N-acetyltransferase activity"/>
    <property type="evidence" value="ECO:0007669"/>
    <property type="project" value="InterPro"/>
</dbReference>
<protein>
    <recommendedName>
        <fullName evidence="1">N-acetyltransferase domain-containing protein</fullName>
    </recommendedName>
</protein>
<evidence type="ECO:0000259" key="1">
    <source>
        <dbReference type="PROSITE" id="PS51186"/>
    </source>
</evidence>
<dbReference type="PANTHER" id="PTHR13538">
    <property type="entry name" value="N-ACETYLTRANSFERASE 6"/>
    <property type="match status" value="1"/>
</dbReference>
<sequence>MRIISIRQEPDYKEVAARYIHSKWGNETNYPLYQDSIFGCVSIGESVPYWYLLEDDEHIIGCIGLIDHDFISRPDLSPWLCSLYIEEPYRGKGLGALLIEQVKKDAEQEGFKKIYLCTELNGFYEKYDFHYIGEGFYPNGDSSKVYEANLDE</sequence>
<comment type="caution">
    <text evidence="2">The sequence shown here is derived from an EMBL/GenBank/DDBJ whole genome shotgun (WGS) entry which is preliminary data.</text>
</comment>
<dbReference type="InterPro" id="IPR000182">
    <property type="entry name" value="GNAT_dom"/>
</dbReference>
<dbReference type="AlphaFoldDB" id="A0A644SXZ0"/>
<dbReference type="CDD" id="cd04301">
    <property type="entry name" value="NAT_SF"/>
    <property type="match status" value="1"/>
</dbReference>
<dbReference type="PANTHER" id="PTHR13538:SF4">
    <property type="entry name" value="N-ALPHA-ACETYLTRANSFERASE 80"/>
    <property type="match status" value="1"/>
</dbReference>
<dbReference type="InterPro" id="IPR039840">
    <property type="entry name" value="NAA80"/>
</dbReference>
<organism evidence="2">
    <name type="scientific">bioreactor metagenome</name>
    <dbReference type="NCBI Taxonomy" id="1076179"/>
    <lineage>
        <taxon>unclassified sequences</taxon>
        <taxon>metagenomes</taxon>
        <taxon>ecological metagenomes</taxon>
    </lineage>
</organism>
<dbReference type="Gene3D" id="3.40.630.30">
    <property type="match status" value="1"/>
</dbReference>
<dbReference type="GO" id="GO:0005737">
    <property type="term" value="C:cytoplasm"/>
    <property type="evidence" value="ECO:0007669"/>
    <property type="project" value="TreeGrafter"/>
</dbReference>
<name>A0A644SXZ0_9ZZZZ</name>
<dbReference type="InterPro" id="IPR016181">
    <property type="entry name" value="Acyl_CoA_acyltransferase"/>
</dbReference>
<dbReference type="SUPFAM" id="SSF55729">
    <property type="entry name" value="Acyl-CoA N-acyltransferases (Nat)"/>
    <property type="match status" value="1"/>
</dbReference>
<dbReference type="PROSITE" id="PS51186">
    <property type="entry name" value="GNAT"/>
    <property type="match status" value="1"/>
</dbReference>
<reference evidence="2" key="1">
    <citation type="submission" date="2019-08" db="EMBL/GenBank/DDBJ databases">
        <authorList>
            <person name="Kucharzyk K."/>
            <person name="Murdoch R.W."/>
            <person name="Higgins S."/>
            <person name="Loffler F."/>
        </authorList>
    </citation>
    <scope>NUCLEOTIDE SEQUENCE</scope>
</reference>
<accession>A0A644SXZ0</accession>
<gene>
    <name evidence="2" type="ORF">SDC9_05077</name>
</gene>
<dbReference type="EMBL" id="VSSQ01000009">
    <property type="protein sequence ID" value="MPL59524.1"/>
    <property type="molecule type" value="Genomic_DNA"/>
</dbReference>
<proteinExistence type="predicted"/>
<evidence type="ECO:0000313" key="2">
    <source>
        <dbReference type="EMBL" id="MPL59524.1"/>
    </source>
</evidence>